<dbReference type="NCBIfam" id="TIGR00133">
    <property type="entry name" value="gatB"/>
    <property type="match status" value="1"/>
</dbReference>
<evidence type="ECO:0000256" key="2">
    <source>
        <dbReference type="ARBA" id="ARBA00011123"/>
    </source>
</evidence>
<evidence type="ECO:0000256" key="7">
    <source>
        <dbReference type="ARBA" id="ARBA00022917"/>
    </source>
</evidence>
<dbReference type="GO" id="GO:0005524">
    <property type="term" value="F:ATP binding"/>
    <property type="evidence" value="ECO:0007669"/>
    <property type="project" value="UniProtKB-KW"/>
</dbReference>
<dbReference type="InterPro" id="IPR023168">
    <property type="entry name" value="GatB_Yqey_C_2"/>
</dbReference>
<dbReference type="NCBIfam" id="NF004013">
    <property type="entry name" value="PRK05477.1-3"/>
    <property type="match status" value="1"/>
</dbReference>
<reference evidence="13 14" key="1">
    <citation type="submission" date="2019-07" db="EMBL/GenBank/DDBJ databases">
        <title>Georgenia wutianyii sp. nov. and Georgenia *** sp. nov. isolated from plateau pika (Ochotona curzoniae) in the Qinghai-Tibet plateau of China.</title>
        <authorList>
            <person name="Tian Z."/>
        </authorList>
    </citation>
    <scope>NUCLEOTIDE SEQUENCE [LARGE SCALE GENOMIC DNA]</scope>
    <source>
        <strain evidence="13 14">Z446</strain>
    </source>
</reference>
<keyword evidence="4 11" id="KW-0436">Ligase</keyword>
<comment type="similarity">
    <text evidence="1 11">Belongs to the GatB/GatE family. GatB subfamily.</text>
</comment>
<comment type="catalytic activity">
    <reaction evidence="9 11">
        <text>L-aspartyl-tRNA(Asn) + L-glutamine + ATP + H2O = L-asparaginyl-tRNA(Asn) + L-glutamate + ADP + phosphate + 2 H(+)</text>
        <dbReference type="Rhea" id="RHEA:14513"/>
        <dbReference type="Rhea" id="RHEA-COMP:9674"/>
        <dbReference type="Rhea" id="RHEA-COMP:9677"/>
        <dbReference type="ChEBI" id="CHEBI:15377"/>
        <dbReference type="ChEBI" id="CHEBI:15378"/>
        <dbReference type="ChEBI" id="CHEBI:29985"/>
        <dbReference type="ChEBI" id="CHEBI:30616"/>
        <dbReference type="ChEBI" id="CHEBI:43474"/>
        <dbReference type="ChEBI" id="CHEBI:58359"/>
        <dbReference type="ChEBI" id="CHEBI:78515"/>
        <dbReference type="ChEBI" id="CHEBI:78516"/>
        <dbReference type="ChEBI" id="CHEBI:456216"/>
    </reaction>
</comment>
<keyword evidence="5 11" id="KW-0547">Nucleotide-binding</keyword>
<comment type="catalytic activity">
    <reaction evidence="10 11">
        <text>L-glutamyl-tRNA(Gln) + L-glutamine + ATP + H2O = L-glutaminyl-tRNA(Gln) + L-glutamate + ADP + phosphate + H(+)</text>
        <dbReference type="Rhea" id="RHEA:17521"/>
        <dbReference type="Rhea" id="RHEA-COMP:9681"/>
        <dbReference type="Rhea" id="RHEA-COMP:9684"/>
        <dbReference type="ChEBI" id="CHEBI:15377"/>
        <dbReference type="ChEBI" id="CHEBI:15378"/>
        <dbReference type="ChEBI" id="CHEBI:29985"/>
        <dbReference type="ChEBI" id="CHEBI:30616"/>
        <dbReference type="ChEBI" id="CHEBI:43474"/>
        <dbReference type="ChEBI" id="CHEBI:58359"/>
        <dbReference type="ChEBI" id="CHEBI:78520"/>
        <dbReference type="ChEBI" id="CHEBI:78521"/>
        <dbReference type="ChEBI" id="CHEBI:456216"/>
    </reaction>
</comment>
<dbReference type="SUPFAM" id="SSF89095">
    <property type="entry name" value="GatB/YqeY motif"/>
    <property type="match status" value="1"/>
</dbReference>
<evidence type="ECO:0000256" key="1">
    <source>
        <dbReference type="ARBA" id="ARBA00005306"/>
    </source>
</evidence>
<evidence type="ECO:0000259" key="12">
    <source>
        <dbReference type="SMART" id="SM00845"/>
    </source>
</evidence>
<evidence type="ECO:0000256" key="4">
    <source>
        <dbReference type="ARBA" id="ARBA00022598"/>
    </source>
</evidence>
<comment type="caution">
    <text evidence="13">The sequence shown here is derived from an EMBL/GenBank/DDBJ whole genome shotgun (WGS) entry which is preliminary data.</text>
</comment>
<dbReference type="RefSeq" id="WP_143419875.1">
    <property type="nucleotide sequence ID" value="NZ_VJXR01000091.1"/>
</dbReference>
<evidence type="ECO:0000256" key="11">
    <source>
        <dbReference type="HAMAP-Rule" id="MF_00121"/>
    </source>
</evidence>
<feature type="domain" description="Asn/Gln amidotransferase" evidence="12">
    <location>
        <begin position="353"/>
        <end position="500"/>
    </location>
</feature>
<evidence type="ECO:0000256" key="9">
    <source>
        <dbReference type="ARBA" id="ARBA00047380"/>
    </source>
</evidence>
<dbReference type="InterPro" id="IPR017958">
    <property type="entry name" value="Gln-tRNA_amidoTrfase_suB_CS"/>
</dbReference>
<keyword evidence="13" id="KW-0808">Transferase</keyword>
<dbReference type="PANTHER" id="PTHR11659">
    <property type="entry name" value="GLUTAMYL-TRNA GLN AMIDOTRANSFERASE SUBUNIT B MITOCHONDRIAL AND PROKARYOTIC PET112-RELATED"/>
    <property type="match status" value="1"/>
</dbReference>
<dbReference type="InterPro" id="IPR003789">
    <property type="entry name" value="Asn/Gln_tRNA_amidoTrase-B-like"/>
</dbReference>
<evidence type="ECO:0000313" key="14">
    <source>
        <dbReference type="Proteomes" id="UP000318693"/>
    </source>
</evidence>
<evidence type="ECO:0000256" key="10">
    <source>
        <dbReference type="ARBA" id="ARBA00047913"/>
    </source>
</evidence>
<dbReference type="GO" id="GO:0006412">
    <property type="term" value="P:translation"/>
    <property type="evidence" value="ECO:0007669"/>
    <property type="project" value="UniProtKB-UniRule"/>
</dbReference>
<comment type="subunit">
    <text evidence="2 11">Heterotrimer of A, B and C subunits.</text>
</comment>
<keyword evidence="6 11" id="KW-0067">ATP-binding</keyword>
<dbReference type="InterPro" id="IPR004413">
    <property type="entry name" value="GatB"/>
</dbReference>
<dbReference type="Gene3D" id="1.10.10.410">
    <property type="match status" value="1"/>
</dbReference>
<dbReference type="InterPro" id="IPR006075">
    <property type="entry name" value="Asn/Gln-tRNA_Trfase_suB/E_cat"/>
</dbReference>
<dbReference type="Pfam" id="PF02934">
    <property type="entry name" value="GatB_N"/>
    <property type="match status" value="1"/>
</dbReference>
<evidence type="ECO:0000256" key="6">
    <source>
        <dbReference type="ARBA" id="ARBA00022840"/>
    </source>
</evidence>
<dbReference type="EMBL" id="VJXR01000091">
    <property type="protein sequence ID" value="TRW43278.1"/>
    <property type="molecule type" value="Genomic_DNA"/>
</dbReference>
<name>A0A552WKJ7_9MICO</name>
<dbReference type="GO" id="GO:0050567">
    <property type="term" value="F:glutaminyl-tRNA synthase (glutamine-hydrolyzing) activity"/>
    <property type="evidence" value="ECO:0007669"/>
    <property type="project" value="UniProtKB-UniRule"/>
</dbReference>
<dbReference type="PANTHER" id="PTHR11659:SF0">
    <property type="entry name" value="GLUTAMYL-TRNA(GLN) AMIDOTRANSFERASE SUBUNIT B, MITOCHONDRIAL"/>
    <property type="match status" value="1"/>
</dbReference>
<organism evidence="13 14">
    <name type="scientific">Georgenia yuyongxinii</name>
    <dbReference type="NCBI Taxonomy" id="2589797"/>
    <lineage>
        <taxon>Bacteria</taxon>
        <taxon>Bacillati</taxon>
        <taxon>Actinomycetota</taxon>
        <taxon>Actinomycetes</taxon>
        <taxon>Micrococcales</taxon>
        <taxon>Bogoriellaceae</taxon>
        <taxon>Georgenia</taxon>
    </lineage>
</organism>
<dbReference type="GO" id="GO:0016740">
    <property type="term" value="F:transferase activity"/>
    <property type="evidence" value="ECO:0007669"/>
    <property type="project" value="UniProtKB-KW"/>
</dbReference>
<evidence type="ECO:0000313" key="13">
    <source>
        <dbReference type="EMBL" id="TRW43278.1"/>
    </source>
</evidence>
<dbReference type="InterPro" id="IPR018027">
    <property type="entry name" value="Asn/Gln_amidotransferase"/>
</dbReference>
<dbReference type="InterPro" id="IPR017959">
    <property type="entry name" value="Asn/Gln-tRNA_amidoTrfase_suB/E"/>
</dbReference>
<dbReference type="EC" id="6.3.5.-" evidence="11"/>
<dbReference type="PROSITE" id="PS01234">
    <property type="entry name" value="GATB"/>
    <property type="match status" value="1"/>
</dbReference>
<sequence>MSTQTVDLVDYEDAIKRYDPVLGIEVHVELGTKSKMFDGAPQTFGAEPNSAVTPVSLGLPGALPVVNGKAVEYAVKIGLALNCTIAETCRFARKNYFYPDVPKNFQTSQYDEPIAFDGYLDVELEDGTVFRVDIERAHMEEDAGKNTHVGGATGRIHGAEYSLVDYNRAGIPLVEIVTRPIEGAGARAPEVARAYVNTLRDIFRALEVSEARMERGNVRADVNVSLRPTPTSPLGTRTETKNVNSFRSVERSVRYEISRQAAILDAGATVTQETRHWHEDSGTTSPGRVKSDAEDYRYFPEPDLVPLAPSREWVEKIRATLPELPAVRRRRLQGEWGYSDAEMRDLVNAGAGDLVEATVAAGASPAAARKWWMGELARTAKTSGVLLEELAITPEQVAQLAALVEAGRINDKLARQVLEGVLAGDGSPEQVVQDRGLEVVSDDGALDTAIDEALAANPDVVEKIRGGKVQAAGAIVGAVMKATRGKADAARVRELLMERIG</sequence>
<dbReference type="NCBIfam" id="NF004014">
    <property type="entry name" value="PRK05477.1-4"/>
    <property type="match status" value="1"/>
</dbReference>
<dbReference type="Pfam" id="PF02637">
    <property type="entry name" value="GatB_Yqey"/>
    <property type="match status" value="1"/>
</dbReference>
<dbReference type="GO" id="GO:0050566">
    <property type="term" value="F:asparaginyl-tRNA synthase (glutamine-hydrolyzing) activity"/>
    <property type="evidence" value="ECO:0007669"/>
    <property type="project" value="RHEA"/>
</dbReference>
<dbReference type="AlphaFoldDB" id="A0A552WKJ7"/>
<gene>
    <name evidence="11 13" type="primary">gatB</name>
    <name evidence="13" type="ORF">FJ693_18265</name>
</gene>
<evidence type="ECO:0000256" key="3">
    <source>
        <dbReference type="ARBA" id="ARBA00016923"/>
    </source>
</evidence>
<evidence type="ECO:0000256" key="8">
    <source>
        <dbReference type="ARBA" id="ARBA00024799"/>
    </source>
</evidence>
<dbReference type="SUPFAM" id="SSF55931">
    <property type="entry name" value="Glutamine synthetase/guanido kinase"/>
    <property type="match status" value="1"/>
</dbReference>
<comment type="function">
    <text evidence="8 11">Allows the formation of correctly charged Asn-tRNA(Asn) or Gln-tRNA(Gln) through the transamidation of misacylated Asp-tRNA(Asn) or Glu-tRNA(Gln) in organisms which lack either or both of asparaginyl-tRNA or glutaminyl-tRNA synthetases. The reaction takes place in the presence of glutamine and ATP through an activated phospho-Asp-tRNA(Asn) or phospho-Glu-tRNA(Gln).</text>
</comment>
<dbReference type="SMART" id="SM00845">
    <property type="entry name" value="GatB_Yqey"/>
    <property type="match status" value="1"/>
</dbReference>
<dbReference type="Proteomes" id="UP000318693">
    <property type="component" value="Unassembled WGS sequence"/>
</dbReference>
<accession>A0A552WKJ7</accession>
<dbReference type="FunFam" id="1.10.10.410:FF:000002">
    <property type="entry name" value="Aspartyl/glutamyl-tRNA(Asn/Gln) amidotransferase subunit B"/>
    <property type="match status" value="1"/>
</dbReference>
<dbReference type="HAMAP" id="MF_00121">
    <property type="entry name" value="GatB"/>
    <property type="match status" value="1"/>
</dbReference>
<dbReference type="GO" id="GO:0070681">
    <property type="term" value="P:glutaminyl-tRNAGln biosynthesis via transamidation"/>
    <property type="evidence" value="ECO:0007669"/>
    <property type="project" value="TreeGrafter"/>
</dbReference>
<keyword evidence="14" id="KW-1185">Reference proteome</keyword>
<protein>
    <recommendedName>
        <fullName evidence="3 11">Aspartyl/glutamyl-tRNA(Asn/Gln) amidotransferase subunit B</fullName>
        <shortName evidence="11">Asp/Glu-ADT subunit B</shortName>
        <ecNumber evidence="11">6.3.5.-</ecNumber>
    </recommendedName>
</protein>
<proteinExistence type="inferred from homology"/>
<keyword evidence="7 11" id="KW-0648">Protein biosynthesis</keyword>
<dbReference type="InterPro" id="IPR014746">
    <property type="entry name" value="Gln_synth/guanido_kin_cat_dom"/>
</dbReference>
<dbReference type="NCBIfam" id="NF004012">
    <property type="entry name" value="PRK05477.1-2"/>
    <property type="match status" value="1"/>
</dbReference>
<evidence type="ECO:0000256" key="5">
    <source>
        <dbReference type="ARBA" id="ARBA00022741"/>
    </source>
</evidence>